<dbReference type="eggNOG" id="COG0391">
    <property type="taxonomic scope" value="Bacteria"/>
</dbReference>
<feature type="transmembrane region" description="Helical" evidence="3">
    <location>
        <begin position="74"/>
        <end position="96"/>
    </location>
</feature>
<dbReference type="HOGENOM" id="CLU_044041_0_0_0"/>
<keyword evidence="3" id="KW-0472">Membrane</keyword>
<comment type="function">
    <text evidence="2">Required for morphogenesis under gluconeogenic growth conditions.</text>
</comment>
<dbReference type="GO" id="GO:0043743">
    <property type="term" value="F:LPPG:FO 2-phospho-L-lactate transferase activity"/>
    <property type="evidence" value="ECO:0007669"/>
    <property type="project" value="InterPro"/>
</dbReference>
<dbReference type="STRING" id="709986.Deima_2183"/>
<dbReference type="PANTHER" id="PTHR30135:SF3">
    <property type="entry name" value="GLUCONEOGENESIS FACTOR-RELATED"/>
    <property type="match status" value="1"/>
</dbReference>
<dbReference type="HAMAP" id="MF_00973">
    <property type="entry name" value="Gluconeogen_factor"/>
    <property type="match status" value="1"/>
</dbReference>
<keyword evidence="3" id="KW-1133">Transmembrane helix</keyword>
<dbReference type="NCBIfam" id="TIGR01826">
    <property type="entry name" value="CofD_related"/>
    <property type="match status" value="1"/>
</dbReference>
<keyword evidence="1 2" id="KW-0963">Cytoplasm</keyword>
<dbReference type="InterPro" id="IPR010119">
    <property type="entry name" value="Gluconeogen_factor"/>
</dbReference>
<dbReference type="Pfam" id="PF01933">
    <property type="entry name" value="CofD"/>
    <property type="match status" value="1"/>
</dbReference>
<organism evidence="4 5">
    <name type="scientific">Deinococcus maricopensis (strain DSM 21211 / LMG 22137 / NRRL B-23946 / LB-34)</name>
    <dbReference type="NCBI Taxonomy" id="709986"/>
    <lineage>
        <taxon>Bacteria</taxon>
        <taxon>Thermotogati</taxon>
        <taxon>Deinococcota</taxon>
        <taxon>Deinococci</taxon>
        <taxon>Deinococcales</taxon>
        <taxon>Deinococcaceae</taxon>
        <taxon>Deinococcus</taxon>
    </lineage>
</organism>
<evidence type="ECO:0000256" key="1">
    <source>
        <dbReference type="ARBA" id="ARBA00022490"/>
    </source>
</evidence>
<dbReference type="KEGG" id="dmr:Deima_2183"/>
<dbReference type="PANTHER" id="PTHR30135">
    <property type="entry name" value="UNCHARACTERIZED PROTEIN YVCK-RELATED"/>
    <property type="match status" value="1"/>
</dbReference>
<gene>
    <name evidence="4" type="ordered locus">Deima_2183</name>
</gene>
<reference evidence="4 5" key="1">
    <citation type="journal article" date="2011" name="Stand. Genomic Sci.">
        <title>Complete genome sequence of Deinococcus maricopensis type strain (LB-34).</title>
        <authorList>
            <person name="Pukall R."/>
            <person name="Zeytun A."/>
            <person name="Lucas S."/>
            <person name="Lapidus A."/>
            <person name="Hammon N."/>
            <person name="Deshpande S."/>
            <person name="Nolan M."/>
            <person name="Cheng J.F."/>
            <person name="Pitluck S."/>
            <person name="Liolios K."/>
            <person name="Pagani I."/>
            <person name="Mikhailova N."/>
            <person name="Ivanova N."/>
            <person name="Mavromatis K."/>
            <person name="Pati A."/>
            <person name="Tapia R."/>
            <person name="Han C."/>
            <person name="Goodwin L."/>
            <person name="Chen A."/>
            <person name="Palaniappan K."/>
            <person name="Land M."/>
            <person name="Hauser L."/>
            <person name="Chang Y.J."/>
            <person name="Jeffries C.D."/>
            <person name="Brambilla E.M."/>
            <person name="Rohde M."/>
            <person name="Goker M."/>
            <person name="Detter J.C."/>
            <person name="Woyke T."/>
            <person name="Bristow J."/>
            <person name="Eisen J.A."/>
            <person name="Markowitz V."/>
            <person name="Hugenholtz P."/>
            <person name="Kyrpides N.C."/>
            <person name="Klenk H.P."/>
        </authorList>
    </citation>
    <scope>NUCLEOTIDE SEQUENCE [LARGE SCALE GENOMIC DNA]</scope>
    <source>
        <strain evidence="5">DSM 21211 / LMG 22137 / NRRL B-23946 / LB-34</strain>
    </source>
</reference>
<dbReference type="InterPro" id="IPR002882">
    <property type="entry name" value="CofD"/>
</dbReference>
<dbReference type="AlphaFoldDB" id="E8U9T4"/>
<dbReference type="GO" id="GO:0005737">
    <property type="term" value="C:cytoplasm"/>
    <property type="evidence" value="ECO:0007669"/>
    <property type="project" value="UniProtKB-SubCell"/>
</dbReference>
<evidence type="ECO:0000256" key="2">
    <source>
        <dbReference type="HAMAP-Rule" id="MF_00973"/>
    </source>
</evidence>
<evidence type="ECO:0000256" key="3">
    <source>
        <dbReference type="SAM" id="Phobius"/>
    </source>
</evidence>
<sequence>MRAFSVHPDAPVQARRAVKWLAPGMGVKRWVTLFVACAALLALGFMHLVWTGPLHFVATRWILRLNALVEPGPVPLWVAGAVVMALAFVGAVWSVLMLNRSLLYATGTSPSMAVDVIYSRRSLSRGARIVAIGGGTGLSNLLAGLKAHTGNITAIVTVADDGGSSGRLREALDMIAPGDLTDCLAALSDSPVLARLLLHRFRRGEGLEGHTFGNLMLATLSEEQGGLQDAMSELHEVLNICGRVYPATTKPATLLAHLEDGSVIAGESQLAVERAGRGVTHITLEPPDLPALPAVLEAIASADMIVLGPGSLFTSLIPAILVPDVAHALRASSAPIVYVASLMTEPGETDGLTLEEHERMIARHLNRAPDVVLVNSAPIPLGVRERYSREGAHVLGTHGYLSGALRRRVRYAPVLQQGHARHDPAKLAAALLALLSELPHAHPDE</sequence>
<dbReference type="EMBL" id="CP002454">
    <property type="protein sequence ID" value="ADV67823.1"/>
    <property type="molecule type" value="Genomic_DNA"/>
</dbReference>
<comment type="similarity">
    <text evidence="2">Belongs to the gluconeogenesis factor family.</text>
</comment>
<evidence type="ECO:0000313" key="4">
    <source>
        <dbReference type="EMBL" id="ADV67823.1"/>
    </source>
</evidence>
<comment type="subcellular location">
    <subcellularLocation>
        <location evidence="2">Cytoplasm</location>
    </subcellularLocation>
</comment>
<dbReference type="Proteomes" id="UP000008635">
    <property type="component" value="Chromosome"/>
</dbReference>
<protein>
    <recommendedName>
        <fullName evidence="2">Putative gluconeogenesis factor</fullName>
    </recommendedName>
</protein>
<dbReference type="RefSeq" id="WP_013557328.1">
    <property type="nucleotide sequence ID" value="NC_014958.1"/>
</dbReference>
<keyword evidence="5" id="KW-1185">Reference proteome</keyword>
<dbReference type="SUPFAM" id="SSF142338">
    <property type="entry name" value="CofD-like"/>
    <property type="match status" value="1"/>
</dbReference>
<evidence type="ECO:0000313" key="5">
    <source>
        <dbReference type="Proteomes" id="UP000008635"/>
    </source>
</evidence>
<keyword evidence="3" id="KW-0812">Transmembrane</keyword>
<dbReference type="CDD" id="cd07187">
    <property type="entry name" value="YvcK_like"/>
    <property type="match status" value="1"/>
</dbReference>
<feature type="transmembrane region" description="Helical" evidence="3">
    <location>
        <begin position="30"/>
        <end position="50"/>
    </location>
</feature>
<dbReference type="InterPro" id="IPR038136">
    <property type="entry name" value="CofD-like_dom_sf"/>
</dbReference>
<name>E8U9T4_DEIML</name>
<dbReference type="Gene3D" id="3.40.50.10680">
    <property type="entry name" value="CofD-like domains"/>
    <property type="match status" value="1"/>
</dbReference>
<accession>E8U9T4</accession>
<reference evidence="5" key="2">
    <citation type="submission" date="2011-01" db="EMBL/GenBank/DDBJ databases">
        <title>The complete genome of Deinococcus maricopensis DSM 21211.</title>
        <authorList>
            <consortium name="US DOE Joint Genome Institute (JGI-PGF)"/>
            <person name="Lucas S."/>
            <person name="Copeland A."/>
            <person name="Lapidus A."/>
            <person name="Goodwin L."/>
            <person name="Pitluck S."/>
            <person name="Kyrpides N."/>
            <person name="Mavromatis K."/>
            <person name="Pagani I."/>
            <person name="Ivanova N."/>
            <person name="Ovchinnikova G."/>
            <person name="Zeytun A."/>
            <person name="Detter J.C."/>
            <person name="Han C."/>
            <person name="Land M."/>
            <person name="Hauser L."/>
            <person name="Markowitz V."/>
            <person name="Cheng J.-F."/>
            <person name="Hugenholtz P."/>
            <person name="Woyke T."/>
            <person name="Wu D."/>
            <person name="Pukall R."/>
            <person name="Gehrich-Schroeter G."/>
            <person name="Brambilla E."/>
            <person name="Klenk H.-P."/>
            <person name="Eisen J.A."/>
        </authorList>
    </citation>
    <scope>NUCLEOTIDE SEQUENCE [LARGE SCALE GENOMIC DNA]</scope>
    <source>
        <strain evidence="5">DSM 21211 / LMG 22137 / NRRL B-23946 / LB-34</strain>
    </source>
</reference>
<proteinExistence type="inferred from homology"/>
<dbReference type="GO" id="GO:0008360">
    <property type="term" value="P:regulation of cell shape"/>
    <property type="evidence" value="ECO:0007669"/>
    <property type="project" value="UniProtKB-UniRule"/>
</dbReference>